<evidence type="ECO:0000313" key="1">
    <source>
        <dbReference type="EMBL" id="KIM65644.1"/>
    </source>
</evidence>
<keyword evidence="2" id="KW-1185">Reference proteome</keyword>
<organism evidence="1 2">
    <name type="scientific">Scleroderma citrinum Foug A</name>
    <dbReference type="NCBI Taxonomy" id="1036808"/>
    <lineage>
        <taxon>Eukaryota</taxon>
        <taxon>Fungi</taxon>
        <taxon>Dikarya</taxon>
        <taxon>Basidiomycota</taxon>
        <taxon>Agaricomycotina</taxon>
        <taxon>Agaricomycetes</taxon>
        <taxon>Agaricomycetidae</taxon>
        <taxon>Boletales</taxon>
        <taxon>Sclerodermatineae</taxon>
        <taxon>Sclerodermataceae</taxon>
        <taxon>Scleroderma</taxon>
    </lineage>
</organism>
<dbReference type="InterPro" id="IPR040521">
    <property type="entry name" value="KDZ"/>
</dbReference>
<accession>A0A0C3EBF4</accession>
<gene>
    <name evidence="1" type="ORF">SCLCIDRAFT_43395</name>
</gene>
<feature type="non-terminal residue" evidence="1">
    <location>
        <position position="416"/>
    </location>
</feature>
<feature type="non-terminal residue" evidence="1">
    <location>
        <position position="1"/>
    </location>
</feature>
<dbReference type="STRING" id="1036808.A0A0C3EBF4"/>
<protein>
    <recommendedName>
        <fullName evidence="3">CxC2-like cysteine cluster KDZ transposase-associated domain-containing protein</fullName>
    </recommendedName>
</protein>
<name>A0A0C3EBF4_9AGAM</name>
<dbReference type="Pfam" id="PF18758">
    <property type="entry name" value="KDZ"/>
    <property type="match status" value="1"/>
</dbReference>
<dbReference type="EMBL" id="KN822021">
    <property type="protein sequence ID" value="KIM65644.1"/>
    <property type="molecule type" value="Genomic_DNA"/>
</dbReference>
<sequence>KGELVLFCPTCPQPRVNIPSDEDVDLSEWQYSRTIVMDGNFKAEHMWPRNSENEVWLMDGMGFMATMPEYKDYLARTLNRTSDCSNHRAVNQANAKRNQLASTGIGGCACAWHGCFVPHVMVDFQKGEQQVNMDYALAHAVQYGMDPQQRVITFYDINFQYSKNLKRQLEANNFISLPPGLYIQPSIGLWHVHGHKAECFTQYAPNFIFSVGRVNGEIMETFWSSLNIISPSAWGMATPHRQELLDFQMNDNNFLKMVWMPLSLKRKLKKSQEAQISAKEAFLELDMRILARLCDKWEKEEKSALENRDSNVKSMDIFEVQLEKAPTTKSIEMDIISHQLLDGCMCGAATWMARVLKAEESQIILGIDAQRMHARATETQRLSFARWQDNLHTQIDWLCKSVARFLGDDWNDEISD</sequence>
<dbReference type="InParanoid" id="A0A0C3EBF4"/>
<reference evidence="1 2" key="1">
    <citation type="submission" date="2014-04" db="EMBL/GenBank/DDBJ databases">
        <authorList>
            <consortium name="DOE Joint Genome Institute"/>
            <person name="Kuo A."/>
            <person name="Kohler A."/>
            <person name="Nagy L.G."/>
            <person name="Floudas D."/>
            <person name="Copeland A."/>
            <person name="Barry K.W."/>
            <person name="Cichocki N."/>
            <person name="Veneault-Fourrey C."/>
            <person name="LaButti K."/>
            <person name="Lindquist E.A."/>
            <person name="Lipzen A."/>
            <person name="Lundell T."/>
            <person name="Morin E."/>
            <person name="Murat C."/>
            <person name="Sun H."/>
            <person name="Tunlid A."/>
            <person name="Henrissat B."/>
            <person name="Grigoriev I.V."/>
            <person name="Hibbett D.S."/>
            <person name="Martin F."/>
            <person name="Nordberg H.P."/>
            <person name="Cantor M.N."/>
            <person name="Hua S.X."/>
        </authorList>
    </citation>
    <scope>NUCLEOTIDE SEQUENCE [LARGE SCALE GENOMIC DNA]</scope>
    <source>
        <strain evidence="1 2">Foug A</strain>
    </source>
</reference>
<dbReference type="AlphaFoldDB" id="A0A0C3EBF4"/>
<proteinExistence type="predicted"/>
<reference evidence="2" key="2">
    <citation type="submission" date="2015-01" db="EMBL/GenBank/DDBJ databases">
        <title>Evolutionary Origins and Diversification of the Mycorrhizal Mutualists.</title>
        <authorList>
            <consortium name="DOE Joint Genome Institute"/>
            <consortium name="Mycorrhizal Genomics Consortium"/>
            <person name="Kohler A."/>
            <person name="Kuo A."/>
            <person name="Nagy L.G."/>
            <person name="Floudas D."/>
            <person name="Copeland A."/>
            <person name="Barry K.W."/>
            <person name="Cichocki N."/>
            <person name="Veneault-Fourrey C."/>
            <person name="LaButti K."/>
            <person name="Lindquist E.A."/>
            <person name="Lipzen A."/>
            <person name="Lundell T."/>
            <person name="Morin E."/>
            <person name="Murat C."/>
            <person name="Riley R."/>
            <person name="Ohm R."/>
            <person name="Sun H."/>
            <person name="Tunlid A."/>
            <person name="Henrissat B."/>
            <person name="Grigoriev I.V."/>
            <person name="Hibbett D.S."/>
            <person name="Martin F."/>
        </authorList>
    </citation>
    <scope>NUCLEOTIDE SEQUENCE [LARGE SCALE GENOMIC DNA]</scope>
    <source>
        <strain evidence="2">Foug A</strain>
    </source>
</reference>
<dbReference type="HOGENOM" id="CLU_003703_5_0_1"/>
<dbReference type="Proteomes" id="UP000053989">
    <property type="component" value="Unassembled WGS sequence"/>
</dbReference>
<evidence type="ECO:0000313" key="2">
    <source>
        <dbReference type="Proteomes" id="UP000053989"/>
    </source>
</evidence>
<evidence type="ECO:0008006" key="3">
    <source>
        <dbReference type="Google" id="ProtNLM"/>
    </source>
</evidence>
<dbReference type="OrthoDB" id="3192989at2759"/>